<evidence type="ECO:0000256" key="1">
    <source>
        <dbReference type="ARBA" id="ARBA00004418"/>
    </source>
</evidence>
<sequence length="630" mass="70576">MIRFVVALGLVVLAALPVSAQTVQLVETETLSRTHTGLPPVTERVPEEPYIVDLAAKGRKVGKHGGDLKTMIGRSKDVRLINVWGYARLVGYDEQYQLKPDILKAVDEEEGRVFTLHLRKGHKWSNGEPFTSEDFRYWFEDILTNTELTPTPSPFMLVDGKLPTFEVVDETTVRFAWDKPNPNFLPSLAQARPPFIYRPAHYLKQFNPKYGDPEKIEQMVREAKVRSWAPLHNLKDEMYDASNPDLPSLQPWVLSADTNDRRAVMVRNPYFHRVTTEGQQLPYIDRVIMNVVDGGLIATKVQAGDADLQARGLVFADLPVLKRGEKSRGYTAGLWPQANASAIAIYPNLTVNDPELRTLFRDRRFREALSLGIDRELLNRVLYFGLGQPSANIVLPESPLYSEAVAAPPPYDTDKGNKLLDEIGLTKRNAEGIRLLPDGRPLELIIETAGEDAIQIDALELIKDGWRELGVALFPRPSQRDVMRSRAFSGDLAMSVWLGYDNGIPSETMPPVERVPTSEQFLTGPAWGAWVTSGGQSGEKPDYEPVVKLLEANNTWMTSENAAEREAAWMEILRIHGEEVLTLGTVQGVVQPVVISNSLKNVPMKATYGWDPGAQFGIYRPDEFFFADSE</sequence>
<keyword evidence="6" id="KW-1185">Reference proteome</keyword>
<proteinExistence type="inferred from homology"/>
<keyword evidence="3" id="KW-0732">Signal</keyword>
<dbReference type="AlphaFoldDB" id="A0A8B2NRP7"/>
<dbReference type="EMBL" id="QHHQ01000003">
    <property type="protein sequence ID" value="RAI00980.1"/>
    <property type="molecule type" value="Genomic_DNA"/>
</dbReference>
<dbReference type="Pfam" id="PF00496">
    <property type="entry name" value="SBP_bac_5"/>
    <property type="match status" value="1"/>
</dbReference>
<organism evidence="5 6">
    <name type="scientific">Acuticoccus sediminis</name>
    <dbReference type="NCBI Taxonomy" id="2184697"/>
    <lineage>
        <taxon>Bacteria</taxon>
        <taxon>Pseudomonadati</taxon>
        <taxon>Pseudomonadota</taxon>
        <taxon>Alphaproteobacteria</taxon>
        <taxon>Hyphomicrobiales</taxon>
        <taxon>Amorphaceae</taxon>
        <taxon>Acuticoccus</taxon>
    </lineage>
</organism>
<dbReference type="Proteomes" id="UP000249590">
    <property type="component" value="Unassembled WGS sequence"/>
</dbReference>
<feature type="domain" description="Solute-binding protein family 5" evidence="4">
    <location>
        <begin position="98"/>
        <end position="503"/>
    </location>
</feature>
<accession>A0A8B2NRP7</accession>
<dbReference type="GO" id="GO:1904680">
    <property type="term" value="F:peptide transmembrane transporter activity"/>
    <property type="evidence" value="ECO:0007669"/>
    <property type="project" value="TreeGrafter"/>
</dbReference>
<dbReference type="GO" id="GO:0015833">
    <property type="term" value="P:peptide transport"/>
    <property type="evidence" value="ECO:0007669"/>
    <property type="project" value="TreeGrafter"/>
</dbReference>
<name>A0A8B2NRP7_9HYPH</name>
<dbReference type="Gene3D" id="3.10.105.10">
    <property type="entry name" value="Dipeptide-binding Protein, Domain 3"/>
    <property type="match status" value="1"/>
</dbReference>
<protein>
    <submittedName>
        <fullName evidence="5">Peptide ABC transporter substrate-binding protein</fullName>
    </submittedName>
</protein>
<evidence type="ECO:0000313" key="5">
    <source>
        <dbReference type="EMBL" id="RAI00980.1"/>
    </source>
</evidence>
<dbReference type="PANTHER" id="PTHR30290">
    <property type="entry name" value="PERIPLASMIC BINDING COMPONENT OF ABC TRANSPORTER"/>
    <property type="match status" value="1"/>
</dbReference>
<evidence type="ECO:0000259" key="4">
    <source>
        <dbReference type="Pfam" id="PF00496"/>
    </source>
</evidence>
<dbReference type="SUPFAM" id="SSF53850">
    <property type="entry name" value="Periplasmic binding protein-like II"/>
    <property type="match status" value="1"/>
</dbReference>
<feature type="signal peptide" evidence="3">
    <location>
        <begin position="1"/>
        <end position="20"/>
    </location>
</feature>
<comment type="subcellular location">
    <subcellularLocation>
        <location evidence="1">Periplasm</location>
    </subcellularLocation>
</comment>
<feature type="chain" id="PRO_5032977345" evidence="3">
    <location>
        <begin position="21"/>
        <end position="630"/>
    </location>
</feature>
<dbReference type="InterPro" id="IPR000914">
    <property type="entry name" value="SBP_5_dom"/>
</dbReference>
<dbReference type="InterPro" id="IPR039424">
    <property type="entry name" value="SBP_5"/>
</dbReference>
<comment type="caution">
    <text evidence="5">The sequence shown here is derived from an EMBL/GenBank/DDBJ whole genome shotgun (WGS) entry which is preliminary data.</text>
</comment>
<dbReference type="CDD" id="cd08500">
    <property type="entry name" value="PBP2_NikA_DppA_OppA_like_4"/>
    <property type="match status" value="1"/>
</dbReference>
<dbReference type="PANTHER" id="PTHR30290:SF62">
    <property type="entry name" value="OLIGOPEPTIDE ABC TRANSPORTER, PERIPLASMIC OLIGOPEPTIDE-BINDING PROTEIN"/>
    <property type="match status" value="1"/>
</dbReference>
<comment type="similarity">
    <text evidence="2">Belongs to the bacterial solute-binding protein 5 family.</text>
</comment>
<evidence type="ECO:0000256" key="2">
    <source>
        <dbReference type="ARBA" id="ARBA00005695"/>
    </source>
</evidence>
<dbReference type="OrthoDB" id="9803988at2"/>
<dbReference type="Gene3D" id="3.40.190.10">
    <property type="entry name" value="Periplasmic binding protein-like II"/>
    <property type="match status" value="1"/>
</dbReference>
<gene>
    <name evidence="5" type="ORF">DLJ53_17285</name>
</gene>
<reference evidence="5 6" key="1">
    <citation type="submission" date="2018-05" db="EMBL/GenBank/DDBJ databases">
        <title>Acuticoccus sediminis sp. nov., isolated from deep-sea sediment of Indian Ocean.</title>
        <authorList>
            <person name="Liu X."/>
            <person name="Lai Q."/>
            <person name="Du Y."/>
            <person name="Sun F."/>
            <person name="Zhang X."/>
            <person name="Wang S."/>
            <person name="Shao Z."/>
        </authorList>
    </citation>
    <scope>NUCLEOTIDE SEQUENCE [LARGE SCALE GENOMIC DNA]</scope>
    <source>
        <strain evidence="5 6">PTG4-2</strain>
    </source>
</reference>
<evidence type="ECO:0000313" key="6">
    <source>
        <dbReference type="Proteomes" id="UP000249590"/>
    </source>
</evidence>
<evidence type="ECO:0000256" key="3">
    <source>
        <dbReference type="SAM" id="SignalP"/>
    </source>
</evidence>